<evidence type="ECO:0000256" key="1">
    <source>
        <dbReference type="ARBA" id="ARBA00004123"/>
    </source>
</evidence>
<feature type="region of interest" description="Disordered" evidence="4">
    <location>
        <begin position="58"/>
        <end position="96"/>
    </location>
</feature>
<evidence type="ECO:0000313" key="7">
    <source>
        <dbReference type="Proteomes" id="UP000005206"/>
    </source>
</evidence>
<dbReference type="eggNOG" id="ENOG502SM98">
    <property type="taxonomic scope" value="Eukaryota"/>
</dbReference>
<proteinExistence type="predicted"/>
<dbReference type="InterPro" id="IPR050613">
    <property type="entry name" value="Sec_Metabolite_Reg"/>
</dbReference>
<reference evidence="6 7" key="1">
    <citation type="journal article" date="2009" name="PLoS Genet.">
        <title>The genome of Nectria haematococca: contribution of supernumerary chromosomes to gene expansion.</title>
        <authorList>
            <person name="Coleman J.J."/>
            <person name="Rounsley S.D."/>
            <person name="Rodriguez-Carres M."/>
            <person name="Kuo A."/>
            <person name="Wasmann C.C."/>
            <person name="Grimwood J."/>
            <person name="Schmutz J."/>
            <person name="Taga M."/>
            <person name="White G.J."/>
            <person name="Zhou S."/>
            <person name="Schwartz D.C."/>
            <person name="Freitag M."/>
            <person name="Ma L.J."/>
            <person name="Danchin E.G."/>
            <person name="Henrissat B."/>
            <person name="Coutinho P.M."/>
            <person name="Nelson D.R."/>
            <person name="Straney D."/>
            <person name="Napoli C.A."/>
            <person name="Barker B.M."/>
            <person name="Gribskov M."/>
            <person name="Rep M."/>
            <person name="Kroken S."/>
            <person name="Molnar I."/>
            <person name="Rensing C."/>
            <person name="Kennell J.C."/>
            <person name="Zamora J."/>
            <person name="Farman M.L."/>
            <person name="Selker E.U."/>
            <person name="Salamov A."/>
            <person name="Shapiro H."/>
            <person name="Pangilinan J."/>
            <person name="Lindquist E."/>
            <person name="Lamers C."/>
            <person name="Grigoriev I.V."/>
            <person name="Geiser D.M."/>
            <person name="Covert S.F."/>
            <person name="Temporini E."/>
            <person name="Vanetten H.D."/>
        </authorList>
    </citation>
    <scope>NUCLEOTIDE SEQUENCE [LARGE SCALE GENOMIC DNA]</scope>
    <source>
        <strain evidence="7">ATCC MYA-4622 / CBS 123669 / FGSC 9596 / NRRL 45880 / 77-13-4</strain>
    </source>
</reference>
<evidence type="ECO:0000256" key="2">
    <source>
        <dbReference type="ARBA" id="ARBA00022723"/>
    </source>
</evidence>
<dbReference type="GeneID" id="9677943"/>
<accession>C7ZNJ5</accession>
<comment type="subcellular location">
    <subcellularLocation>
        <location evidence="1">Nucleus</location>
    </subcellularLocation>
</comment>
<dbReference type="GO" id="GO:0003677">
    <property type="term" value="F:DNA binding"/>
    <property type="evidence" value="ECO:0007669"/>
    <property type="project" value="InterPro"/>
</dbReference>
<dbReference type="VEuPathDB" id="FungiDB:NECHADRAFT_44440"/>
<gene>
    <name evidence="6" type="ORF">NECHADRAFT_44440</name>
</gene>
<dbReference type="GO" id="GO:0000981">
    <property type="term" value="F:DNA-binding transcription factor activity, RNA polymerase II-specific"/>
    <property type="evidence" value="ECO:0007669"/>
    <property type="project" value="InterPro"/>
</dbReference>
<sequence>STEGPGTMNVRLAACEPCRRSKLACGHERPTCTRCRDRGQSPLCVYRKRPFRRRALRSHSKELEESMPAEALASSPLLRDSMPPEAASTASTRQRHYPNPGYLGISSHSTLFNQVLSGTESDSCSLQLAGSTSDSPMHLLGDQVVMNSAVHAFTRLDRMDISKLTPLVHSWLAKRVNLPLAGPFVVRCLESVERWRELLTSDPVIEVEDSRFGSMSSVYVRVLLENTHEPIVMHRDMSTEDFLSQMLGKNLRWESLGIFFVAAARAAYDTPYFTPLYSTNEQRHRLIKALTYVGDCCLETCLELDCLNDLQLVLQYENFIVHSQVDGDQSYHSWRRIGDVASSLFALGYHERVDGNNIPPFIVELRKACFARIYAADKSLAVFLGRPPRIVKDYCRFKIPSNLEDVWGIGRDAANRDSTVLSEPCSDRGGNDRTIADAQPINYTADTRCSALFAFLKEEVLQLLRKRHVLDDTGDSSLKDCQREPFERDFLAGTRLDYLHIHFLLGLVSQRKISEPNDYLLTVATEMLSITVEVIILRDQLVNSGSCLIWKVAQYGLPAAGIVSLALLNTATADAVSRSRPKMIQDLSVLVAEVTTGAWIQAGEPNFALFTRATRTIQSLLESLLAARPPEVSQDLGHNLVEGWDPYANSQLWDFEMDFWVNLAEHPTLVELPGRL</sequence>
<dbReference type="STRING" id="660122.C7ZNJ5"/>
<dbReference type="GO" id="GO:0006351">
    <property type="term" value="P:DNA-templated transcription"/>
    <property type="evidence" value="ECO:0007669"/>
    <property type="project" value="InterPro"/>
</dbReference>
<feature type="non-terminal residue" evidence="6">
    <location>
        <position position="1"/>
    </location>
</feature>
<feature type="non-terminal residue" evidence="6">
    <location>
        <position position="676"/>
    </location>
</feature>
<feature type="domain" description="Zn(2)-C6 fungal-type" evidence="5">
    <location>
        <begin position="14"/>
        <end position="46"/>
    </location>
</feature>
<evidence type="ECO:0000259" key="5">
    <source>
        <dbReference type="PROSITE" id="PS50048"/>
    </source>
</evidence>
<dbReference type="Proteomes" id="UP000005206">
    <property type="component" value="Chromosome 7"/>
</dbReference>
<dbReference type="KEGG" id="nhe:NECHADRAFT_44440"/>
<dbReference type="GO" id="GO:0008270">
    <property type="term" value="F:zinc ion binding"/>
    <property type="evidence" value="ECO:0007669"/>
    <property type="project" value="InterPro"/>
</dbReference>
<evidence type="ECO:0000256" key="4">
    <source>
        <dbReference type="SAM" id="MobiDB-lite"/>
    </source>
</evidence>
<dbReference type="InterPro" id="IPR007219">
    <property type="entry name" value="XnlR_reg_dom"/>
</dbReference>
<dbReference type="InParanoid" id="C7ZNJ5"/>
<organism evidence="6 7">
    <name type="scientific">Fusarium vanettenii (strain ATCC MYA-4622 / CBS 123669 / FGSC 9596 / NRRL 45880 / 77-13-4)</name>
    <name type="common">Fusarium solani subsp. pisi</name>
    <dbReference type="NCBI Taxonomy" id="660122"/>
    <lineage>
        <taxon>Eukaryota</taxon>
        <taxon>Fungi</taxon>
        <taxon>Dikarya</taxon>
        <taxon>Ascomycota</taxon>
        <taxon>Pezizomycotina</taxon>
        <taxon>Sordariomycetes</taxon>
        <taxon>Hypocreomycetidae</taxon>
        <taxon>Hypocreales</taxon>
        <taxon>Nectriaceae</taxon>
        <taxon>Fusarium</taxon>
        <taxon>Fusarium solani species complex</taxon>
        <taxon>Fusarium vanettenii</taxon>
    </lineage>
</organism>
<dbReference type="InterPro" id="IPR036864">
    <property type="entry name" value="Zn2-C6_fun-type_DNA-bd_sf"/>
</dbReference>
<keyword evidence="2" id="KW-0479">Metal-binding</keyword>
<dbReference type="SUPFAM" id="SSF57701">
    <property type="entry name" value="Zn2/Cys6 DNA-binding domain"/>
    <property type="match status" value="1"/>
</dbReference>
<dbReference type="EMBL" id="GG698969">
    <property type="protein sequence ID" value="EEU34417.1"/>
    <property type="molecule type" value="Genomic_DNA"/>
</dbReference>
<dbReference type="HOGENOM" id="CLU_013296_0_0_1"/>
<dbReference type="GO" id="GO:0005634">
    <property type="term" value="C:nucleus"/>
    <property type="evidence" value="ECO:0007669"/>
    <property type="project" value="UniProtKB-SubCell"/>
</dbReference>
<name>C7ZNJ5_FUSV7</name>
<dbReference type="RefSeq" id="XP_003040130.1">
    <property type="nucleotide sequence ID" value="XM_003040084.1"/>
</dbReference>
<dbReference type="PANTHER" id="PTHR31001:SF40">
    <property type="entry name" value="ZN(II)2CYS6 TRANSCRIPTION FACTOR (EUROFUNG)"/>
    <property type="match status" value="1"/>
</dbReference>
<dbReference type="CDD" id="cd00067">
    <property type="entry name" value="GAL4"/>
    <property type="match status" value="1"/>
</dbReference>
<keyword evidence="3" id="KW-0539">Nucleus</keyword>
<dbReference type="AlphaFoldDB" id="C7ZNJ5"/>
<dbReference type="SMART" id="SM00066">
    <property type="entry name" value="GAL4"/>
    <property type="match status" value="1"/>
</dbReference>
<dbReference type="Gene3D" id="4.10.240.10">
    <property type="entry name" value="Zn(2)-C6 fungal-type DNA-binding domain"/>
    <property type="match status" value="1"/>
</dbReference>
<dbReference type="PROSITE" id="PS00463">
    <property type="entry name" value="ZN2_CY6_FUNGAL_1"/>
    <property type="match status" value="1"/>
</dbReference>
<dbReference type="OMA" id="KLACDHQ"/>
<evidence type="ECO:0000256" key="3">
    <source>
        <dbReference type="ARBA" id="ARBA00023242"/>
    </source>
</evidence>
<protein>
    <recommendedName>
        <fullName evidence="5">Zn(2)-C6 fungal-type domain-containing protein</fullName>
    </recommendedName>
</protein>
<dbReference type="PANTHER" id="PTHR31001">
    <property type="entry name" value="UNCHARACTERIZED TRANSCRIPTIONAL REGULATORY PROTEIN"/>
    <property type="match status" value="1"/>
</dbReference>
<dbReference type="PROSITE" id="PS50048">
    <property type="entry name" value="ZN2_CY6_FUNGAL_2"/>
    <property type="match status" value="1"/>
</dbReference>
<dbReference type="OrthoDB" id="4898680at2759"/>
<dbReference type="InterPro" id="IPR001138">
    <property type="entry name" value="Zn2Cys6_DnaBD"/>
</dbReference>
<dbReference type="SMART" id="SM00906">
    <property type="entry name" value="Fungal_trans"/>
    <property type="match status" value="1"/>
</dbReference>
<dbReference type="CDD" id="cd12148">
    <property type="entry name" value="fungal_TF_MHR"/>
    <property type="match status" value="1"/>
</dbReference>
<dbReference type="Pfam" id="PF04082">
    <property type="entry name" value="Fungal_trans"/>
    <property type="match status" value="1"/>
</dbReference>
<evidence type="ECO:0000313" key="6">
    <source>
        <dbReference type="EMBL" id="EEU34417.1"/>
    </source>
</evidence>
<keyword evidence="7" id="KW-1185">Reference proteome</keyword>